<feature type="region of interest" description="Disordered" evidence="1">
    <location>
        <begin position="1"/>
        <end position="91"/>
    </location>
</feature>
<gene>
    <name evidence="2" type="ORF">GCM10017653_13500</name>
</gene>
<evidence type="ECO:0000256" key="1">
    <source>
        <dbReference type="SAM" id="MobiDB-lite"/>
    </source>
</evidence>
<feature type="compositionally biased region" description="Low complexity" evidence="1">
    <location>
        <begin position="8"/>
        <end position="17"/>
    </location>
</feature>
<feature type="compositionally biased region" description="Basic and acidic residues" evidence="1">
    <location>
        <begin position="70"/>
        <end position="79"/>
    </location>
</feature>
<accession>A0A9W6JT46</accession>
<evidence type="ECO:0000313" key="3">
    <source>
        <dbReference type="Proteomes" id="UP001143330"/>
    </source>
</evidence>
<protein>
    <submittedName>
        <fullName evidence="2">Uncharacterized protein</fullName>
    </submittedName>
</protein>
<reference evidence="2" key="2">
    <citation type="submission" date="2023-01" db="EMBL/GenBank/DDBJ databases">
        <authorList>
            <person name="Sun Q."/>
            <person name="Evtushenko L."/>
        </authorList>
    </citation>
    <scope>NUCLEOTIDE SEQUENCE</scope>
    <source>
        <strain evidence="2">VKM B-2789</strain>
    </source>
</reference>
<proteinExistence type="predicted"/>
<organism evidence="2 3">
    <name type="scientific">Ancylobacter defluvii</name>
    <dbReference type="NCBI Taxonomy" id="1282440"/>
    <lineage>
        <taxon>Bacteria</taxon>
        <taxon>Pseudomonadati</taxon>
        <taxon>Pseudomonadota</taxon>
        <taxon>Alphaproteobacteria</taxon>
        <taxon>Hyphomicrobiales</taxon>
        <taxon>Xanthobacteraceae</taxon>
        <taxon>Ancylobacter</taxon>
    </lineage>
</organism>
<dbReference type="EMBL" id="BSFM01000006">
    <property type="protein sequence ID" value="GLK83281.1"/>
    <property type="molecule type" value="Genomic_DNA"/>
</dbReference>
<feature type="compositionally biased region" description="Basic and acidic residues" evidence="1">
    <location>
        <begin position="20"/>
        <end position="32"/>
    </location>
</feature>
<dbReference type="AlphaFoldDB" id="A0A9W6JT46"/>
<reference evidence="2" key="1">
    <citation type="journal article" date="2014" name="Int. J. Syst. Evol. Microbiol.">
        <title>Complete genome sequence of Corynebacterium casei LMG S-19264T (=DSM 44701T), isolated from a smear-ripened cheese.</title>
        <authorList>
            <consortium name="US DOE Joint Genome Institute (JGI-PGF)"/>
            <person name="Walter F."/>
            <person name="Albersmeier A."/>
            <person name="Kalinowski J."/>
            <person name="Ruckert C."/>
        </authorList>
    </citation>
    <scope>NUCLEOTIDE SEQUENCE</scope>
    <source>
        <strain evidence="2">VKM B-2789</strain>
    </source>
</reference>
<keyword evidence="3" id="KW-1185">Reference proteome</keyword>
<evidence type="ECO:0000313" key="2">
    <source>
        <dbReference type="EMBL" id="GLK83281.1"/>
    </source>
</evidence>
<dbReference type="Proteomes" id="UP001143330">
    <property type="component" value="Unassembled WGS sequence"/>
</dbReference>
<comment type="caution">
    <text evidence="2">The sequence shown here is derived from an EMBL/GenBank/DDBJ whole genome shotgun (WGS) entry which is preliminary data.</text>
</comment>
<name>A0A9W6JT46_9HYPH</name>
<sequence length="135" mass="14701">MRGKSRTAAIARQAAAAKRSFPEGRVEKDRTPDAACPARQDDGQPARWATDAMGLREESMGGGKLPSLDHPSERPEGLREPFGLTTAGDGPGDGGSNYWIQFAIRTVRSFVRNYIDSRRSFVRVLPRTPTAIATT</sequence>